<feature type="compositionally biased region" description="Gly residues" evidence="1">
    <location>
        <begin position="118"/>
        <end position="142"/>
    </location>
</feature>
<feature type="region of interest" description="Disordered" evidence="1">
    <location>
        <begin position="108"/>
        <end position="142"/>
    </location>
</feature>
<evidence type="ECO:0000256" key="1">
    <source>
        <dbReference type="SAM" id="MobiDB-lite"/>
    </source>
</evidence>
<comment type="caution">
    <text evidence="2">The sequence shown here is derived from an EMBL/GenBank/DDBJ whole genome shotgun (WGS) entry which is preliminary data.</text>
</comment>
<dbReference type="Pfam" id="PF07813">
    <property type="entry name" value="LTXXQ"/>
    <property type="match status" value="1"/>
</dbReference>
<evidence type="ECO:0000313" key="2">
    <source>
        <dbReference type="EMBL" id="OMG55245.1"/>
    </source>
</evidence>
<dbReference type="AlphaFoldDB" id="A0A1R1I9A6"/>
<dbReference type="EMBL" id="MTHD01000002">
    <property type="protein sequence ID" value="OMG55245.1"/>
    <property type="molecule type" value="Genomic_DNA"/>
</dbReference>
<keyword evidence="3" id="KW-1185">Reference proteome</keyword>
<accession>A0A1R1I9A6</accession>
<proteinExistence type="predicted"/>
<reference evidence="2 3" key="1">
    <citation type="submission" date="2016-10" db="EMBL/GenBank/DDBJ databases">
        <title>Alkaliphiles isolated from bioreactors.</title>
        <authorList>
            <person name="Salah Z."/>
            <person name="Rout S.P."/>
            <person name="Humphreys P.N."/>
        </authorList>
    </citation>
    <scope>NUCLEOTIDE SEQUENCE [LARGE SCALE GENOMIC DNA]</scope>
    <source>
        <strain evidence="2 3">ZS02</strain>
    </source>
</reference>
<name>A0A1R1I9A6_9RHOO</name>
<organism evidence="2 3">
    <name type="scientific">Azonexus hydrophilus</name>
    <dbReference type="NCBI Taxonomy" id="418702"/>
    <lineage>
        <taxon>Bacteria</taxon>
        <taxon>Pseudomonadati</taxon>
        <taxon>Pseudomonadota</taxon>
        <taxon>Betaproteobacteria</taxon>
        <taxon>Rhodocyclales</taxon>
        <taxon>Azonexaceae</taxon>
        <taxon>Azonexus</taxon>
    </lineage>
</organism>
<dbReference type="Proteomes" id="UP000187526">
    <property type="component" value="Unassembled WGS sequence"/>
</dbReference>
<dbReference type="GO" id="GO:0042597">
    <property type="term" value="C:periplasmic space"/>
    <property type="evidence" value="ECO:0007669"/>
    <property type="project" value="InterPro"/>
</dbReference>
<gene>
    <name evidence="2" type="ORF">BJN45_05970</name>
</gene>
<sequence length="142" mass="15045">MTELGQEQLRLTGEALRLNPAQTVFWDRYQEKVGALLADQMKLPSYRARQTAVQQIAGKADVVRNRLSAMEDILDAASALYQALDDRQKKIADEMLAATVPALYSGLGASAGKESGDQPGGRPGGRGGPGGGMGGGLGRMER</sequence>
<protein>
    <submittedName>
        <fullName evidence="2">Uncharacterized protein</fullName>
    </submittedName>
</protein>
<dbReference type="InterPro" id="IPR012899">
    <property type="entry name" value="LTXXQ"/>
</dbReference>
<evidence type="ECO:0000313" key="3">
    <source>
        <dbReference type="Proteomes" id="UP000187526"/>
    </source>
</evidence>